<comment type="caution">
    <text evidence="2">The sequence shown here is derived from an EMBL/GenBank/DDBJ whole genome shotgun (WGS) entry which is preliminary data.</text>
</comment>
<dbReference type="EMBL" id="JBHUIY010000013">
    <property type="protein sequence ID" value="MFD2233798.1"/>
    <property type="molecule type" value="Genomic_DNA"/>
</dbReference>
<protein>
    <recommendedName>
        <fullName evidence="4">SMODS and SLOG-associating 2TM effector domain-containing protein</fullName>
    </recommendedName>
</protein>
<gene>
    <name evidence="2" type="ORF">ACFSNB_08275</name>
</gene>
<keyword evidence="1" id="KW-1133">Transmembrane helix</keyword>
<evidence type="ECO:0000256" key="1">
    <source>
        <dbReference type="SAM" id="Phobius"/>
    </source>
</evidence>
<dbReference type="RefSeq" id="WP_377315698.1">
    <property type="nucleotide sequence ID" value="NZ_JBHUIY010000013.1"/>
</dbReference>
<proteinExistence type="predicted"/>
<feature type="transmembrane region" description="Helical" evidence="1">
    <location>
        <begin position="26"/>
        <end position="46"/>
    </location>
</feature>
<keyword evidence="3" id="KW-1185">Reference proteome</keyword>
<name>A0ABW5CCM2_9PROT</name>
<organism evidence="2 3">
    <name type="scientific">Phaeospirillum tilakii</name>
    <dbReference type="NCBI Taxonomy" id="741673"/>
    <lineage>
        <taxon>Bacteria</taxon>
        <taxon>Pseudomonadati</taxon>
        <taxon>Pseudomonadota</taxon>
        <taxon>Alphaproteobacteria</taxon>
        <taxon>Rhodospirillales</taxon>
        <taxon>Rhodospirillaceae</taxon>
        <taxon>Phaeospirillum</taxon>
    </lineage>
</organism>
<reference evidence="3" key="1">
    <citation type="journal article" date="2019" name="Int. J. Syst. Evol. Microbiol.">
        <title>The Global Catalogue of Microorganisms (GCM) 10K type strain sequencing project: providing services to taxonomists for standard genome sequencing and annotation.</title>
        <authorList>
            <consortium name="The Broad Institute Genomics Platform"/>
            <consortium name="The Broad Institute Genome Sequencing Center for Infectious Disease"/>
            <person name="Wu L."/>
            <person name="Ma J."/>
        </authorList>
    </citation>
    <scope>NUCLEOTIDE SEQUENCE [LARGE SCALE GENOMIC DNA]</scope>
    <source>
        <strain evidence="3">KCTC 15012</strain>
    </source>
</reference>
<dbReference type="Proteomes" id="UP001597296">
    <property type="component" value="Unassembled WGS sequence"/>
</dbReference>
<feature type="transmembrane region" description="Helical" evidence="1">
    <location>
        <begin position="66"/>
        <end position="85"/>
    </location>
</feature>
<evidence type="ECO:0000313" key="2">
    <source>
        <dbReference type="EMBL" id="MFD2233798.1"/>
    </source>
</evidence>
<accession>A0ABW5CCM2</accession>
<evidence type="ECO:0008006" key="4">
    <source>
        <dbReference type="Google" id="ProtNLM"/>
    </source>
</evidence>
<keyword evidence="1" id="KW-0472">Membrane</keyword>
<sequence>MADDYIPSLRSLIIQSKNNAFRRAAFFYYSDSLSRLTAAVCSFAAGLFTSNKDTLNSITGNGNTEFYLSLLSFAPAAILGWVGLYNPGMASKWQWQRYFGLIALQRRLDYEGASEAEISAELSRMERQQLASWTPFNWKEKTKKPEPN</sequence>
<evidence type="ECO:0000313" key="3">
    <source>
        <dbReference type="Proteomes" id="UP001597296"/>
    </source>
</evidence>
<keyword evidence="1" id="KW-0812">Transmembrane</keyword>